<dbReference type="Gene3D" id="1.50.10.150">
    <property type="entry name" value="Voltage-dependent anion channel"/>
    <property type="match status" value="1"/>
</dbReference>
<evidence type="ECO:0000256" key="4">
    <source>
        <dbReference type="ARBA" id="ARBA00023136"/>
    </source>
</evidence>
<comment type="subcellular location">
    <subcellularLocation>
        <location evidence="1">Membrane</location>
        <topology evidence="1">Multi-pass membrane protein</topology>
    </subcellularLocation>
</comment>
<feature type="transmembrane region" description="Helical" evidence="5">
    <location>
        <begin position="116"/>
        <end position="137"/>
    </location>
</feature>
<reference evidence="6" key="1">
    <citation type="journal article" date="2021" name="PeerJ">
        <title>Extensive microbial diversity within the chicken gut microbiome revealed by metagenomics and culture.</title>
        <authorList>
            <person name="Gilroy R."/>
            <person name="Ravi A."/>
            <person name="Getino M."/>
            <person name="Pursley I."/>
            <person name="Horton D.L."/>
            <person name="Alikhan N.F."/>
            <person name="Baker D."/>
            <person name="Gharbi K."/>
            <person name="Hall N."/>
            <person name="Watson M."/>
            <person name="Adriaenssens E.M."/>
            <person name="Foster-Nyarko E."/>
            <person name="Jarju S."/>
            <person name="Secka A."/>
            <person name="Antonio M."/>
            <person name="Oren A."/>
            <person name="Chaudhuri R.R."/>
            <person name="La Ragione R."/>
            <person name="Hildebrand F."/>
            <person name="Pallen M.J."/>
        </authorList>
    </citation>
    <scope>NUCLEOTIDE SEQUENCE</scope>
    <source>
        <strain evidence="6">4376</strain>
    </source>
</reference>
<feature type="transmembrane region" description="Helical" evidence="5">
    <location>
        <begin position="251"/>
        <end position="271"/>
    </location>
</feature>
<evidence type="ECO:0000256" key="5">
    <source>
        <dbReference type="SAM" id="Phobius"/>
    </source>
</evidence>
<proteinExistence type="predicted"/>
<keyword evidence="2 5" id="KW-0812">Transmembrane</keyword>
<keyword evidence="3 5" id="KW-1133">Transmembrane helix</keyword>
<feature type="transmembrane region" description="Helical" evidence="5">
    <location>
        <begin position="87"/>
        <end position="104"/>
    </location>
</feature>
<evidence type="ECO:0000313" key="6">
    <source>
        <dbReference type="EMBL" id="HIW95034.1"/>
    </source>
</evidence>
<sequence length="343" mass="35624">MHTIHPTTQQVRSRHGGVAHNTKMQVPPLGPGWAGALMGVSITTSLVNIRIPGHVDWALLAVATALAVVLAAGWARHRNPGFAARDMPAWGMVAMGLMALGSAWSSVAQVWSVHAALWAVGSALGVVTCVRFGVFVLRDAQRPAPAFTWGLPLVAPMVTATASAQLALHLGTSGGAAEALAGWIHAWGVANFALAWLTAAPAFVVVYARTFPHVPASFAATSWIPLGMMGQSTAAAQLLAAGDGAAWRHAAVVYGWVMLALGVALGAYALVTHWKAVLGGAMAYNPTWWASTFPVGTLCFGTHTLALHGPASCAWMDTVSACLLALLLVHVVWAAAGARHLRG</sequence>
<feature type="transmembrane region" description="Helical" evidence="5">
    <location>
        <begin position="57"/>
        <end position="75"/>
    </location>
</feature>
<dbReference type="Pfam" id="PF03595">
    <property type="entry name" value="SLAC1"/>
    <property type="match status" value="1"/>
</dbReference>
<name>A0A9D1RWK7_9CORY</name>
<evidence type="ECO:0000313" key="7">
    <source>
        <dbReference type="Proteomes" id="UP000824189"/>
    </source>
</evidence>
<feature type="transmembrane region" description="Helical" evidence="5">
    <location>
        <begin position="149"/>
        <end position="168"/>
    </location>
</feature>
<organism evidence="6 7">
    <name type="scientific">Candidatus Corynebacterium gallistercoris</name>
    <dbReference type="NCBI Taxonomy" id="2838530"/>
    <lineage>
        <taxon>Bacteria</taxon>
        <taxon>Bacillati</taxon>
        <taxon>Actinomycetota</taxon>
        <taxon>Actinomycetes</taxon>
        <taxon>Mycobacteriales</taxon>
        <taxon>Corynebacteriaceae</taxon>
        <taxon>Corynebacterium</taxon>
    </lineage>
</organism>
<dbReference type="GO" id="GO:0055085">
    <property type="term" value="P:transmembrane transport"/>
    <property type="evidence" value="ECO:0007669"/>
    <property type="project" value="InterPro"/>
</dbReference>
<dbReference type="GO" id="GO:0016020">
    <property type="term" value="C:membrane"/>
    <property type="evidence" value="ECO:0007669"/>
    <property type="project" value="UniProtKB-SubCell"/>
</dbReference>
<reference evidence="6" key="2">
    <citation type="submission" date="2021-04" db="EMBL/GenBank/DDBJ databases">
        <authorList>
            <person name="Gilroy R."/>
        </authorList>
    </citation>
    <scope>NUCLEOTIDE SEQUENCE</scope>
    <source>
        <strain evidence="6">4376</strain>
    </source>
</reference>
<accession>A0A9D1RWK7</accession>
<feature type="transmembrane region" description="Helical" evidence="5">
    <location>
        <begin position="180"/>
        <end position="206"/>
    </location>
</feature>
<protein>
    <submittedName>
        <fullName evidence="6">Tellurite resistance protein</fullName>
    </submittedName>
</protein>
<comment type="caution">
    <text evidence="6">The sequence shown here is derived from an EMBL/GenBank/DDBJ whole genome shotgun (WGS) entry which is preliminary data.</text>
</comment>
<gene>
    <name evidence="6" type="ORF">H9867_00885</name>
</gene>
<dbReference type="Proteomes" id="UP000824189">
    <property type="component" value="Unassembled WGS sequence"/>
</dbReference>
<dbReference type="AlphaFoldDB" id="A0A9D1RWK7"/>
<feature type="transmembrane region" description="Helical" evidence="5">
    <location>
        <begin position="283"/>
        <end position="306"/>
    </location>
</feature>
<feature type="transmembrane region" description="Helical" evidence="5">
    <location>
        <begin position="218"/>
        <end position="239"/>
    </location>
</feature>
<feature type="transmembrane region" description="Helical" evidence="5">
    <location>
        <begin position="33"/>
        <end position="51"/>
    </location>
</feature>
<evidence type="ECO:0000256" key="2">
    <source>
        <dbReference type="ARBA" id="ARBA00022692"/>
    </source>
</evidence>
<evidence type="ECO:0000256" key="3">
    <source>
        <dbReference type="ARBA" id="ARBA00022989"/>
    </source>
</evidence>
<feature type="transmembrane region" description="Helical" evidence="5">
    <location>
        <begin position="318"/>
        <end position="338"/>
    </location>
</feature>
<keyword evidence="4 5" id="KW-0472">Membrane</keyword>
<dbReference type="InterPro" id="IPR004695">
    <property type="entry name" value="SLAC1/Mae1/Ssu1/TehA"/>
</dbReference>
<dbReference type="EMBL" id="DXFZ01000010">
    <property type="protein sequence ID" value="HIW95034.1"/>
    <property type="molecule type" value="Genomic_DNA"/>
</dbReference>
<evidence type="ECO:0000256" key="1">
    <source>
        <dbReference type="ARBA" id="ARBA00004141"/>
    </source>
</evidence>
<dbReference type="InterPro" id="IPR038665">
    <property type="entry name" value="Voltage-dep_anion_channel_sf"/>
</dbReference>